<protein>
    <recommendedName>
        <fullName evidence="3">Methyltransferase domain-containing protein</fullName>
    </recommendedName>
</protein>
<accession>A0AAE3NPJ4</accession>
<evidence type="ECO:0008006" key="3">
    <source>
        <dbReference type="Google" id="ProtNLM"/>
    </source>
</evidence>
<dbReference type="SUPFAM" id="SSF53335">
    <property type="entry name" value="S-adenosyl-L-methionine-dependent methyltransferases"/>
    <property type="match status" value="1"/>
</dbReference>
<keyword evidence="2" id="KW-1185">Reference proteome</keyword>
<reference evidence="1" key="1">
    <citation type="submission" date="2023-03" db="EMBL/GenBank/DDBJ databases">
        <title>Multiphase analysis and comparison of six strains from genera Psychromarinibacter, Lutimaribacter, and Maritimibacter, including a novel species: Psychromarinibacter sediminicola sp. nov.</title>
        <authorList>
            <person name="Wang Y.-H."/>
            <person name="Ye M.-Q."/>
            <person name="Du Z.-J."/>
        </authorList>
    </citation>
    <scope>NUCLEOTIDE SEQUENCE</scope>
    <source>
        <strain evidence="1">C21-152</strain>
    </source>
</reference>
<dbReference type="InterPro" id="IPR029063">
    <property type="entry name" value="SAM-dependent_MTases_sf"/>
</dbReference>
<dbReference type="Proteomes" id="UP001220964">
    <property type="component" value="Unassembled WGS sequence"/>
</dbReference>
<organism evidence="1 2">
    <name type="scientific">Psychromarinibacter sediminicola</name>
    <dbReference type="NCBI Taxonomy" id="3033385"/>
    <lineage>
        <taxon>Bacteria</taxon>
        <taxon>Pseudomonadati</taxon>
        <taxon>Pseudomonadota</taxon>
        <taxon>Alphaproteobacteria</taxon>
        <taxon>Rhodobacterales</taxon>
        <taxon>Paracoccaceae</taxon>
        <taxon>Psychromarinibacter</taxon>
    </lineage>
</organism>
<dbReference type="RefSeq" id="WP_275565795.1">
    <property type="nucleotide sequence ID" value="NZ_JARGYC010000004.1"/>
</dbReference>
<sequence length="502" mass="55295">MWIGGALSYVEQLCLKSFLDAGQHVKLFTYGAVQNIPDGVEVADANAVLADDRVIRHSRTGSPAPQADRFRYHMLAQSDDLIWADTDAYCVKPFTTDNGHFYGWESEHHVNNGVLGLPRDSDTLAELVAFTSDEYAIPEWLPEDEQAQLRAAKEAGTPVGVGDQQWGAWGPRALTWFLQKTGDVRFALPRAVLYPIGFRDRQLLVRPGADVERFLTPETLSIHLYGRRIRGRLTQEAGAEPDPDSLLGRLLKKHGIVPSDAPLPAPPKPPERLTAEDRRGRGVVNLTDLADAAGSDRGSAKHRYTELYQMLFHPLRQRRLKVVLLGLDGGIGVERPELSAPTAEATVKMWLDYFPKAAFTALDRAPAAPVHDPRLGYTPCDFEDPAAIAAAVDGAPDLVIDDATHASHHQQNGFRALFPRLAAGGLYVMEDLRHQPASLEGPGSVKTAALFQSYVESGIFDHPDAETRAAFNDMRADISGCFVFPAHFVKGRRDQLLVVHKR</sequence>
<comment type="caution">
    <text evidence="1">The sequence shown here is derived from an EMBL/GenBank/DDBJ whole genome shotgun (WGS) entry which is preliminary data.</text>
</comment>
<proteinExistence type="predicted"/>
<dbReference type="AlphaFoldDB" id="A0AAE3NPJ4"/>
<evidence type="ECO:0000313" key="1">
    <source>
        <dbReference type="EMBL" id="MDF0599652.1"/>
    </source>
</evidence>
<gene>
    <name evidence="1" type="ORF">P1J78_02800</name>
</gene>
<dbReference type="Gene3D" id="3.40.50.150">
    <property type="entry name" value="Vaccinia Virus protein VP39"/>
    <property type="match status" value="1"/>
</dbReference>
<name>A0AAE3NPJ4_9RHOB</name>
<evidence type="ECO:0000313" key="2">
    <source>
        <dbReference type="Proteomes" id="UP001220964"/>
    </source>
</evidence>
<dbReference type="EMBL" id="JARGYC010000004">
    <property type="protein sequence ID" value="MDF0599652.1"/>
    <property type="molecule type" value="Genomic_DNA"/>
</dbReference>